<evidence type="ECO:0000313" key="1">
    <source>
        <dbReference type="EMBL" id="KAF3109813.1"/>
    </source>
</evidence>
<sequence>MLATVDMAFHKAFMEILVQKPVPRTSDAIQAAWELAKEDAQKIIVEIRIIKVARCFTEWEQTNNMGKFGVRLRKLRDSIGNQDNQFYEENYYLGENYWNISSVR</sequence>
<comment type="caution">
    <text evidence="1">The sequence shown here is derived from an EMBL/GenBank/DDBJ whole genome shotgun (WGS) entry which is preliminary data.</text>
</comment>
<proteinExistence type="predicted"/>
<dbReference type="EMBL" id="WIQW01000006">
    <property type="protein sequence ID" value="KAF3109813.1"/>
    <property type="molecule type" value="Genomic_DNA"/>
</dbReference>
<dbReference type="Proteomes" id="UP000475325">
    <property type="component" value="Unassembled WGS sequence"/>
</dbReference>
<dbReference type="AlphaFoldDB" id="A0A7C8NWH3"/>
<evidence type="ECO:0000313" key="2">
    <source>
        <dbReference type="Proteomes" id="UP000475325"/>
    </source>
</evidence>
<name>A0A7C8NWH3_ORBOL</name>
<reference evidence="1 2" key="1">
    <citation type="submission" date="2019-06" db="EMBL/GenBank/DDBJ databases">
        <authorList>
            <person name="Palmer J.M."/>
        </authorList>
    </citation>
    <scope>NUCLEOTIDE SEQUENCE [LARGE SCALE GENOMIC DNA]</scope>
    <source>
        <strain evidence="1 2">TWF102</strain>
    </source>
</reference>
<protein>
    <submittedName>
        <fullName evidence="1">Uncharacterized protein</fullName>
    </submittedName>
</protein>
<gene>
    <name evidence="1" type="ORF">TWF102_009083</name>
</gene>
<accession>A0A7C8NWH3</accession>
<organism evidence="1 2">
    <name type="scientific">Orbilia oligospora</name>
    <name type="common">Nematode-trapping fungus</name>
    <name type="synonym">Arthrobotrys oligospora</name>
    <dbReference type="NCBI Taxonomy" id="2813651"/>
    <lineage>
        <taxon>Eukaryota</taxon>
        <taxon>Fungi</taxon>
        <taxon>Dikarya</taxon>
        <taxon>Ascomycota</taxon>
        <taxon>Pezizomycotina</taxon>
        <taxon>Orbiliomycetes</taxon>
        <taxon>Orbiliales</taxon>
        <taxon>Orbiliaceae</taxon>
        <taxon>Orbilia</taxon>
    </lineage>
</organism>